<dbReference type="EMBL" id="CACVKT020010075">
    <property type="protein sequence ID" value="CAC5424800.1"/>
    <property type="molecule type" value="Genomic_DNA"/>
</dbReference>
<protein>
    <submittedName>
        <fullName evidence="2">Uncharacterized protein</fullName>
    </submittedName>
</protein>
<gene>
    <name evidence="2" type="ORF">MCOR_56675</name>
</gene>
<reference evidence="2 3" key="1">
    <citation type="submission" date="2020-06" db="EMBL/GenBank/DDBJ databases">
        <authorList>
            <person name="Li R."/>
            <person name="Bekaert M."/>
        </authorList>
    </citation>
    <scope>NUCLEOTIDE SEQUENCE [LARGE SCALE GENOMIC DNA]</scope>
    <source>
        <strain evidence="3">wild</strain>
    </source>
</reference>
<name>A0A6J8EWC6_MYTCO</name>
<accession>A0A6J8EWC6</accession>
<feature type="region of interest" description="Disordered" evidence="1">
    <location>
        <begin position="1"/>
        <end position="20"/>
    </location>
</feature>
<sequence>MFRSGHGEQERTEIDTFSETENKEILTVISPEQPTDNLETFRGGQDTTETNMVSHTDKLTCIPLYQTSTDQLMHKTHQTREKFDAGNISGKECHDNVCGKECHGNVCGKKCQGKAYKELISPGEEQISQTQNLFHQLRNKSNKNPELNYFTR</sequence>
<evidence type="ECO:0000313" key="3">
    <source>
        <dbReference type="Proteomes" id="UP000507470"/>
    </source>
</evidence>
<evidence type="ECO:0000256" key="1">
    <source>
        <dbReference type="SAM" id="MobiDB-lite"/>
    </source>
</evidence>
<proteinExistence type="predicted"/>
<dbReference type="AlphaFoldDB" id="A0A6J8EWC6"/>
<keyword evidence="3" id="KW-1185">Reference proteome</keyword>
<organism evidence="2 3">
    <name type="scientific">Mytilus coruscus</name>
    <name type="common">Sea mussel</name>
    <dbReference type="NCBI Taxonomy" id="42192"/>
    <lineage>
        <taxon>Eukaryota</taxon>
        <taxon>Metazoa</taxon>
        <taxon>Spiralia</taxon>
        <taxon>Lophotrochozoa</taxon>
        <taxon>Mollusca</taxon>
        <taxon>Bivalvia</taxon>
        <taxon>Autobranchia</taxon>
        <taxon>Pteriomorphia</taxon>
        <taxon>Mytilida</taxon>
        <taxon>Mytiloidea</taxon>
        <taxon>Mytilidae</taxon>
        <taxon>Mytilinae</taxon>
        <taxon>Mytilus</taxon>
    </lineage>
</organism>
<dbReference type="Proteomes" id="UP000507470">
    <property type="component" value="Unassembled WGS sequence"/>
</dbReference>
<dbReference type="OrthoDB" id="6197839at2759"/>
<evidence type="ECO:0000313" key="2">
    <source>
        <dbReference type="EMBL" id="CAC5424800.1"/>
    </source>
</evidence>